<dbReference type="PANTHER" id="PTHR42813:SF3">
    <property type="entry name" value="GLUTATHIONE-INDEPENDENT FORMALDEHYDE DEHYDROGENASE"/>
    <property type="match status" value="1"/>
</dbReference>
<dbReference type="InterPro" id="IPR002328">
    <property type="entry name" value="ADH_Zn_CS"/>
</dbReference>
<dbReference type="Proteomes" id="UP001165205">
    <property type="component" value="Unassembled WGS sequence"/>
</dbReference>
<dbReference type="InterPro" id="IPR011032">
    <property type="entry name" value="GroES-like_sf"/>
</dbReference>
<keyword evidence="5" id="KW-0560">Oxidoreductase</keyword>
<dbReference type="Pfam" id="PF08240">
    <property type="entry name" value="ADH_N"/>
    <property type="match status" value="1"/>
</dbReference>
<evidence type="ECO:0000256" key="2">
    <source>
        <dbReference type="ARBA" id="ARBA00008072"/>
    </source>
</evidence>
<name>A0AAN5BWR7_ASPOZ</name>
<dbReference type="SUPFAM" id="SSF50129">
    <property type="entry name" value="GroES-like"/>
    <property type="match status" value="1"/>
</dbReference>
<evidence type="ECO:0000313" key="8">
    <source>
        <dbReference type="EMBL" id="GMG29724.1"/>
    </source>
</evidence>
<evidence type="ECO:0000256" key="4">
    <source>
        <dbReference type="ARBA" id="ARBA00022833"/>
    </source>
</evidence>
<dbReference type="AlphaFoldDB" id="A0AAN5BWR7"/>
<accession>A0AAN5BWR7</accession>
<evidence type="ECO:0000256" key="3">
    <source>
        <dbReference type="ARBA" id="ARBA00022723"/>
    </source>
</evidence>
<dbReference type="SUPFAM" id="SSF51735">
    <property type="entry name" value="NAD(P)-binding Rossmann-fold domains"/>
    <property type="match status" value="1"/>
</dbReference>
<feature type="domain" description="Alcohol dehydrogenase-like N-terminal" evidence="7">
    <location>
        <begin position="27"/>
        <end position="87"/>
    </location>
</feature>
<dbReference type="PANTHER" id="PTHR42813">
    <property type="entry name" value="ZINC-TYPE ALCOHOL DEHYDROGENASE-LIKE"/>
    <property type="match status" value="1"/>
</dbReference>
<keyword evidence="4" id="KW-0862">Zinc</keyword>
<keyword evidence="3" id="KW-0479">Metal-binding</keyword>
<dbReference type="GO" id="GO:0016491">
    <property type="term" value="F:oxidoreductase activity"/>
    <property type="evidence" value="ECO:0007669"/>
    <property type="project" value="UniProtKB-KW"/>
</dbReference>
<evidence type="ECO:0000313" key="9">
    <source>
        <dbReference type="Proteomes" id="UP001165205"/>
    </source>
</evidence>
<evidence type="ECO:0000259" key="7">
    <source>
        <dbReference type="Pfam" id="PF08240"/>
    </source>
</evidence>
<protein>
    <submittedName>
        <fullName evidence="8">Unnamed protein product</fullName>
    </submittedName>
</protein>
<reference evidence="8" key="1">
    <citation type="submission" date="2023-04" db="EMBL/GenBank/DDBJ databases">
        <title>Aspergillus oryzae NBRC 4228.</title>
        <authorList>
            <person name="Ichikawa N."/>
            <person name="Sato H."/>
            <person name="Tonouchi N."/>
        </authorList>
    </citation>
    <scope>NUCLEOTIDE SEQUENCE</scope>
    <source>
        <strain evidence="8">NBRC 4228</strain>
    </source>
</reference>
<evidence type="ECO:0000256" key="5">
    <source>
        <dbReference type="ARBA" id="ARBA00023002"/>
    </source>
</evidence>
<organism evidence="8 9">
    <name type="scientific">Aspergillus oryzae</name>
    <name type="common">Yellow koji mold</name>
    <dbReference type="NCBI Taxonomy" id="5062"/>
    <lineage>
        <taxon>Eukaryota</taxon>
        <taxon>Fungi</taxon>
        <taxon>Dikarya</taxon>
        <taxon>Ascomycota</taxon>
        <taxon>Pezizomycotina</taxon>
        <taxon>Eurotiomycetes</taxon>
        <taxon>Eurotiomycetidae</taxon>
        <taxon>Eurotiales</taxon>
        <taxon>Aspergillaceae</taxon>
        <taxon>Aspergillus</taxon>
        <taxon>Aspergillus subgen. Circumdati</taxon>
    </lineage>
</organism>
<dbReference type="Gene3D" id="3.40.50.720">
    <property type="entry name" value="NAD(P)-binding Rossmann-like Domain"/>
    <property type="match status" value="1"/>
</dbReference>
<sequence>MRSVVFDGQPFEVYVRDIPKAKVVRRTDAVVQVTSAAICGSDLHNYHGVFGSDQVPYSIGHEAMGIVKEVGADVASVKIGDRVIIPDFPDDVGLDLEPTINPAIALYGEGHQFGDLGGCQVYSIDSVEDRLELAASIGAIPINFTKGEPSAQILARESGGVQRTVDCVGEECVNENLKPDQSFVTTQAIKCTSVGGGLAVIGVHFAQQSSQGVQRGSTISPSTTFPMTLFWEKNMTIRGGAVDSKLYVEPLLELVKSGRAKPGFVFSSIIDIEEAPKAYQRFSDHLETKVMIRFS</sequence>
<evidence type="ECO:0000256" key="1">
    <source>
        <dbReference type="ARBA" id="ARBA00001947"/>
    </source>
</evidence>
<keyword evidence="6" id="KW-0520">NAD</keyword>
<comment type="similarity">
    <text evidence="2">Belongs to the zinc-containing alcohol dehydrogenase family.</text>
</comment>
<dbReference type="PROSITE" id="PS00059">
    <property type="entry name" value="ADH_ZINC"/>
    <property type="match status" value="1"/>
</dbReference>
<proteinExistence type="inferred from homology"/>
<comment type="cofactor">
    <cofactor evidence="1">
        <name>Zn(2+)</name>
        <dbReference type="ChEBI" id="CHEBI:29105"/>
    </cofactor>
</comment>
<dbReference type="InterPro" id="IPR013154">
    <property type="entry name" value="ADH-like_N"/>
</dbReference>
<gene>
    <name evidence="8" type="ORF">Aory04_000593700</name>
</gene>
<comment type="caution">
    <text evidence="8">The sequence shown here is derived from an EMBL/GenBank/DDBJ whole genome shotgun (WGS) entry which is preliminary data.</text>
</comment>
<dbReference type="GO" id="GO:0008270">
    <property type="term" value="F:zinc ion binding"/>
    <property type="evidence" value="ECO:0007669"/>
    <property type="project" value="InterPro"/>
</dbReference>
<dbReference type="InterPro" id="IPR036291">
    <property type="entry name" value="NAD(P)-bd_dom_sf"/>
</dbReference>
<dbReference type="EMBL" id="BSYA01000061">
    <property type="protein sequence ID" value="GMG29724.1"/>
    <property type="molecule type" value="Genomic_DNA"/>
</dbReference>
<dbReference type="Gene3D" id="3.90.180.10">
    <property type="entry name" value="Medium-chain alcohol dehydrogenases, catalytic domain"/>
    <property type="match status" value="2"/>
</dbReference>
<evidence type="ECO:0000256" key="6">
    <source>
        <dbReference type="ARBA" id="ARBA00023027"/>
    </source>
</evidence>